<evidence type="ECO:0000313" key="3">
    <source>
        <dbReference type="Proteomes" id="UP001212160"/>
    </source>
</evidence>
<gene>
    <name evidence="2" type="ORF">PNW85_09825</name>
</gene>
<dbReference type="RefSeq" id="WP_272107888.1">
    <property type="nucleotide sequence ID" value="NZ_DAWDPA010000021.1"/>
</dbReference>
<feature type="transmembrane region" description="Helical" evidence="1">
    <location>
        <begin position="188"/>
        <end position="204"/>
    </location>
</feature>
<sequence>MKRAIWKDIKNSVCNLRFLAGILLILITAFVSEGAMLKKIADAGGSAEGPGWFMAFSYFTNTMKSSSEMSVLLFIPIAVALAAGENTEEELRTRFYLFSSVRTGKRGYLYGKIAGLMVSGGLMVVLAVAVWLVVSIIGFSRFQTLGGAEQATANLGIATGLSFVRAFLNGAMWALVGGLAAVVTKNRYMSYAVPFILYYVLSVFQERYYPKAYFLNPHYWAASIYYEEWVCIGILSAVTLLVAVLFLLTVKRRLTHA</sequence>
<name>A0AAW6DJ16_MEDGN</name>
<keyword evidence="1" id="KW-1133">Transmembrane helix</keyword>
<proteinExistence type="predicted"/>
<evidence type="ECO:0000256" key="1">
    <source>
        <dbReference type="SAM" id="Phobius"/>
    </source>
</evidence>
<keyword evidence="1" id="KW-0812">Transmembrane</keyword>
<dbReference type="AlphaFoldDB" id="A0AAW6DJ16"/>
<dbReference type="EMBL" id="JAQMLA010000025">
    <property type="protein sequence ID" value="MDB8686972.1"/>
    <property type="molecule type" value="Genomic_DNA"/>
</dbReference>
<feature type="transmembrane region" description="Helical" evidence="1">
    <location>
        <begin position="224"/>
        <end position="248"/>
    </location>
</feature>
<dbReference type="Proteomes" id="UP001212160">
    <property type="component" value="Unassembled WGS sequence"/>
</dbReference>
<feature type="transmembrane region" description="Helical" evidence="1">
    <location>
        <begin position="157"/>
        <end position="176"/>
    </location>
</feature>
<reference evidence="2" key="1">
    <citation type="submission" date="2023-01" db="EMBL/GenBank/DDBJ databases">
        <title>Human gut microbiome strain richness.</title>
        <authorList>
            <person name="Chen-Liaw A."/>
        </authorList>
    </citation>
    <scope>NUCLEOTIDE SEQUENCE</scope>
    <source>
        <strain evidence="2">RTP21484st1_H11_RTP21484_190118</strain>
    </source>
</reference>
<protein>
    <submittedName>
        <fullName evidence="2">ABC transporter permease</fullName>
    </submittedName>
</protein>
<feature type="transmembrane region" description="Helical" evidence="1">
    <location>
        <begin position="12"/>
        <end position="31"/>
    </location>
</feature>
<feature type="transmembrane region" description="Helical" evidence="1">
    <location>
        <begin position="108"/>
        <end position="137"/>
    </location>
</feature>
<evidence type="ECO:0000313" key="2">
    <source>
        <dbReference type="EMBL" id="MDB8686972.1"/>
    </source>
</evidence>
<keyword evidence="1" id="KW-0472">Membrane</keyword>
<organism evidence="2 3">
    <name type="scientific">Mediterraneibacter gnavus</name>
    <name type="common">Ruminococcus gnavus</name>
    <dbReference type="NCBI Taxonomy" id="33038"/>
    <lineage>
        <taxon>Bacteria</taxon>
        <taxon>Bacillati</taxon>
        <taxon>Bacillota</taxon>
        <taxon>Clostridia</taxon>
        <taxon>Lachnospirales</taxon>
        <taxon>Lachnospiraceae</taxon>
        <taxon>Mediterraneibacter</taxon>
    </lineage>
</organism>
<accession>A0AAW6DJ16</accession>
<comment type="caution">
    <text evidence="2">The sequence shown here is derived from an EMBL/GenBank/DDBJ whole genome shotgun (WGS) entry which is preliminary data.</text>
</comment>
<feature type="transmembrane region" description="Helical" evidence="1">
    <location>
        <begin position="69"/>
        <end position="87"/>
    </location>
</feature>